<gene>
    <name evidence="1" type="ORF">PEDI_39200</name>
</gene>
<dbReference type="Proteomes" id="UP001310022">
    <property type="component" value="Unassembled WGS sequence"/>
</dbReference>
<evidence type="ECO:0000313" key="1">
    <source>
        <dbReference type="EMBL" id="GJM63368.1"/>
    </source>
</evidence>
<name>A0AAN4W115_9BACT</name>
<protein>
    <submittedName>
        <fullName evidence="1">Uncharacterized protein</fullName>
    </submittedName>
</protein>
<dbReference type="AlphaFoldDB" id="A0AAN4W115"/>
<reference evidence="1 2" key="1">
    <citation type="submission" date="2021-12" db="EMBL/GenBank/DDBJ databases">
        <title>Genome sequencing of bacteria with rrn-lacking chromosome and rrn-plasmid.</title>
        <authorList>
            <person name="Anda M."/>
            <person name="Iwasaki W."/>
        </authorList>
    </citation>
    <scope>NUCLEOTIDE SEQUENCE [LARGE SCALE GENOMIC DNA]</scope>
    <source>
        <strain evidence="1 2">NBRC 15940</strain>
    </source>
</reference>
<comment type="caution">
    <text evidence="1">The sequence shown here is derived from an EMBL/GenBank/DDBJ whole genome shotgun (WGS) entry which is preliminary data.</text>
</comment>
<dbReference type="EMBL" id="BQKE01000002">
    <property type="protein sequence ID" value="GJM63368.1"/>
    <property type="molecule type" value="Genomic_DNA"/>
</dbReference>
<accession>A0AAN4W115</accession>
<organism evidence="1 2">
    <name type="scientific">Persicobacter diffluens</name>
    <dbReference type="NCBI Taxonomy" id="981"/>
    <lineage>
        <taxon>Bacteria</taxon>
        <taxon>Pseudomonadati</taxon>
        <taxon>Bacteroidota</taxon>
        <taxon>Cytophagia</taxon>
        <taxon>Cytophagales</taxon>
        <taxon>Persicobacteraceae</taxon>
        <taxon>Persicobacter</taxon>
    </lineage>
</organism>
<keyword evidence="2" id="KW-1185">Reference proteome</keyword>
<proteinExistence type="predicted"/>
<evidence type="ECO:0000313" key="2">
    <source>
        <dbReference type="Proteomes" id="UP001310022"/>
    </source>
</evidence>
<sequence length="34" mass="3986">MNPFSQKNIIISIRSNWFYKANNICPANTKQEVD</sequence>